<reference evidence="2 3" key="1">
    <citation type="journal article" date="2015" name="Nature">
        <title>rRNA introns, odd ribosomes, and small enigmatic genomes across a large radiation of phyla.</title>
        <authorList>
            <person name="Brown C.T."/>
            <person name="Hug L.A."/>
            <person name="Thomas B.C."/>
            <person name="Sharon I."/>
            <person name="Castelle C.J."/>
            <person name="Singh A."/>
            <person name="Wilkins M.J."/>
            <person name="Williams K.H."/>
            <person name="Banfield J.F."/>
        </authorList>
    </citation>
    <scope>NUCLEOTIDE SEQUENCE [LARGE SCALE GENOMIC DNA]</scope>
</reference>
<dbReference type="InterPro" id="IPR029044">
    <property type="entry name" value="Nucleotide-diphossugar_trans"/>
</dbReference>
<name>A0A0G1FEJ8_9BACT</name>
<dbReference type="Proteomes" id="UP000034050">
    <property type="component" value="Unassembled WGS sequence"/>
</dbReference>
<dbReference type="PANTHER" id="PTHR22916">
    <property type="entry name" value="GLYCOSYLTRANSFERASE"/>
    <property type="match status" value="1"/>
</dbReference>
<sequence>MIKQKPLVSVIMPVHNAGGFLVEAIESILNQTYKNLELVIVDDASTDDSWTAIKGFQKRFPRKIKAYRIRKQANFAGNGASNHGLKYTKGQFIARMDADDVAIPSRIEKQVNYLLKHPRTILVGTQAEVINANGETLGIKHVPQAHAEIYRQFGSIHPLIHPSTMIRRSLLPDRTKLYEDKYGVNDDYYTFFKFLSYGKFANLPEVLHKYRLHGKNASLTNLREKCLNTISIRLAAMRELGYRMPVSGYLHMGLQFLVAVILPEKILMQLYLTMRGLDKSPKRAFANMAFTPTKKYYSLSK</sequence>
<evidence type="ECO:0000313" key="3">
    <source>
        <dbReference type="Proteomes" id="UP000034050"/>
    </source>
</evidence>
<dbReference type="EMBL" id="LCFD01000019">
    <property type="protein sequence ID" value="KKS85273.1"/>
    <property type="molecule type" value="Genomic_DNA"/>
</dbReference>
<evidence type="ECO:0000313" key="2">
    <source>
        <dbReference type="EMBL" id="KKS85273.1"/>
    </source>
</evidence>
<dbReference type="InterPro" id="IPR001173">
    <property type="entry name" value="Glyco_trans_2-like"/>
</dbReference>
<gene>
    <name evidence="2" type="ORF">UV61_C0019G0037</name>
</gene>
<organism evidence="2 3">
    <name type="scientific">Candidatus Gottesmanbacteria bacterium GW2011_GWB1_43_11</name>
    <dbReference type="NCBI Taxonomy" id="1618446"/>
    <lineage>
        <taxon>Bacteria</taxon>
        <taxon>Candidatus Gottesmaniibacteriota</taxon>
    </lineage>
</organism>
<dbReference type="GO" id="GO:0016758">
    <property type="term" value="F:hexosyltransferase activity"/>
    <property type="evidence" value="ECO:0007669"/>
    <property type="project" value="UniProtKB-ARBA"/>
</dbReference>
<keyword evidence="2" id="KW-0808">Transferase</keyword>
<dbReference type="SUPFAM" id="SSF53448">
    <property type="entry name" value="Nucleotide-diphospho-sugar transferases"/>
    <property type="match status" value="1"/>
</dbReference>
<feature type="domain" description="Glycosyltransferase 2-like" evidence="1">
    <location>
        <begin position="9"/>
        <end position="171"/>
    </location>
</feature>
<dbReference type="AlphaFoldDB" id="A0A0G1FEJ8"/>
<accession>A0A0G1FEJ8</accession>
<comment type="caution">
    <text evidence="2">The sequence shown here is derived from an EMBL/GenBank/DDBJ whole genome shotgun (WGS) entry which is preliminary data.</text>
</comment>
<dbReference type="STRING" id="1618446.UV61_C0019G0037"/>
<protein>
    <submittedName>
        <fullName evidence="2">Glycosyl transferase family 2</fullName>
    </submittedName>
</protein>
<evidence type="ECO:0000259" key="1">
    <source>
        <dbReference type="Pfam" id="PF00535"/>
    </source>
</evidence>
<dbReference type="Gene3D" id="3.90.550.10">
    <property type="entry name" value="Spore Coat Polysaccharide Biosynthesis Protein SpsA, Chain A"/>
    <property type="match status" value="1"/>
</dbReference>
<proteinExistence type="predicted"/>
<dbReference type="Pfam" id="PF00535">
    <property type="entry name" value="Glycos_transf_2"/>
    <property type="match status" value="1"/>
</dbReference>
<dbReference type="PANTHER" id="PTHR22916:SF3">
    <property type="entry name" value="UDP-GLCNAC:BETAGAL BETA-1,3-N-ACETYLGLUCOSAMINYLTRANSFERASE-LIKE PROTEIN 1"/>
    <property type="match status" value="1"/>
</dbReference>